<evidence type="ECO:0000256" key="8">
    <source>
        <dbReference type="SAM" id="SignalP"/>
    </source>
</evidence>
<protein>
    <submittedName>
        <fullName evidence="9">Membrane-spanning 4-domain subfamily A member 3-like protein</fullName>
    </submittedName>
</protein>
<name>A0A061IBE7_CRIGR</name>
<feature type="transmembrane region" description="Helical" evidence="7">
    <location>
        <begin position="298"/>
        <end position="319"/>
    </location>
</feature>
<dbReference type="PANTHER" id="PTHR23320">
    <property type="entry name" value="MEMBRANE-SPANNING 4-DOMAINS SUBFAMILY A MS4A -RELATED"/>
    <property type="match status" value="1"/>
</dbReference>
<feature type="compositionally biased region" description="Polar residues" evidence="6">
    <location>
        <begin position="125"/>
        <end position="136"/>
    </location>
</feature>
<dbReference type="InterPro" id="IPR030417">
    <property type="entry name" value="MS4A"/>
</dbReference>
<evidence type="ECO:0000256" key="1">
    <source>
        <dbReference type="ARBA" id="ARBA00004141"/>
    </source>
</evidence>
<comment type="subcellular location">
    <subcellularLocation>
        <location evidence="1">Membrane</location>
        <topology evidence="1">Multi-pass membrane protein</topology>
    </subcellularLocation>
</comment>
<evidence type="ECO:0000256" key="4">
    <source>
        <dbReference type="ARBA" id="ARBA00022989"/>
    </source>
</evidence>
<feature type="transmembrane region" description="Helical" evidence="7">
    <location>
        <begin position="536"/>
        <end position="565"/>
    </location>
</feature>
<organism evidence="9 10">
    <name type="scientific">Cricetulus griseus</name>
    <name type="common">Chinese hamster</name>
    <name type="synonym">Cricetulus barabensis griseus</name>
    <dbReference type="NCBI Taxonomy" id="10029"/>
    <lineage>
        <taxon>Eukaryota</taxon>
        <taxon>Metazoa</taxon>
        <taxon>Chordata</taxon>
        <taxon>Craniata</taxon>
        <taxon>Vertebrata</taxon>
        <taxon>Euteleostomi</taxon>
        <taxon>Mammalia</taxon>
        <taxon>Eutheria</taxon>
        <taxon>Euarchontoglires</taxon>
        <taxon>Glires</taxon>
        <taxon>Rodentia</taxon>
        <taxon>Myomorpha</taxon>
        <taxon>Muroidea</taxon>
        <taxon>Cricetidae</taxon>
        <taxon>Cricetinae</taxon>
        <taxon>Cricetulus</taxon>
    </lineage>
</organism>
<feature type="transmembrane region" description="Helical" evidence="7">
    <location>
        <begin position="245"/>
        <end position="268"/>
    </location>
</feature>
<evidence type="ECO:0000256" key="7">
    <source>
        <dbReference type="SAM" id="Phobius"/>
    </source>
</evidence>
<dbReference type="InterPro" id="IPR007237">
    <property type="entry name" value="CD20-like"/>
</dbReference>
<dbReference type="PANTHER" id="PTHR23320:SF74">
    <property type="entry name" value="MEMBRANE-SPANNING 4-DOMAINS SUBFAMILY A MEMBER 3"/>
    <property type="match status" value="1"/>
</dbReference>
<feature type="transmembrane region" description="Helical" evidence="7">
    <location>
        <begin position="424"/>
        <end position="444"/>
    </location>
</feature>
<evidence type="ECO:0000313" key="9">
    <source>
        <dbReference type="EMBL" id="ERE78318.1"/>
    </source>
</evidence>
<feature type="transmembrane region" description="Helical" evidence="7">
    <location>
        <begin position="214"/>
        <end position="233"/>
    </location>
</feature>
<feature type="transmembrane region" description="Helical" evidence="7">
    <location>
        <begin position="464"/>
        <end position="483"/>
    </location>
</feature>
<evidence type="ECO:0000256" key="3">
    <source>
        <dbReference type="ARBA" id="ARBA00022692"/>
    </source>
</evidence>
<feature type="compositionally biased region" description="Polar residues" evidence="6">
    <location>
        <begin position="325"/>
        <end position="336"/>
    </location>
</feature>
<gene>
    <name evidence="9" type="ORF">H671_3g10452</name>
</gene>
<feature type="signal peptide" evidence="8">
    <location>
        <begin position="1"/>
        <end position="21"/>
    </location>
</feature>
<feature type="chain" id="PRO_5001600648" evidence="8">
    <location>
        <begin position="22"/>
        <end position="607"/>
    </location>
</feature>
<evidence type="ECO:0000256" key="2">
    <source>
        <dbReference type="ARBA" id="ARBA00009565"/>
    </source>
</evidence>
<evidence type="ECO:0000256" key="6">
    <source>
        <dbReference type="SAM" id="MobiDB-lite"/>
    </source>
</evidence>
<dbReference type="Pfam" id="PF04103">
    <property type="entry name" value="CD20"/>
    <property type="match status" value="2"/>
</dbReference>
<keyword evidence="4 7" id="KW-1133">Transmembrane helix</keyword>
<dbReference type="EMBL" id="KE673120">
    <property type="protein sequence ID" value="ERE78318.1"/>
    <property type="molecule type" value="Genomic_DNA"/>
</dbReference>
<comment type="similarity">
    <text evidence="2">Belongs to the MS4A family.</text>
</comment>
<keyword evidence="8" id="KW-0732">Signal</keyword>
<feature type="transmembrane region" description="Helical" evidence="7">
    <location>
        <begin position="495"/>
        <end position="516"/>
    </location>
</feature>
<dbReference type="GO" id="GO:0032998">
    <property type="term" value="C:Fc-epsilon receptor I complex"/>
    <property type="evidence" value="ECO:0007669"/>
    <property type="project" value="TreeGrafter"/>
</dbReference>
<reference evidence="10" key="1">
    <citation type="journal article" date="2013" name="Nat. Biotechnol.">
        <title>Chinese hamster genome sequenced from sorted chromosomes.</title>
        <authorList>
            <person name="Brinkrolf K."/>
            <person name="Rupp O."/>
            <person name="Laux H."/>
            <person name="Kollin F."/>
            <person name="Ernst W."/>
            <person name="Linke B."/>
            <person name="Kofler R."/>
            <person name="Romand S."/>
            <person name="Hesse F."/>
            <person name="Budach W.E."/>
            <person name="Galosy S."/>
            <person name="Muller D."/>
            <person name="Noll T."/>
            <person name="Wienberg J."/>
            <person name="Jostock T."/>
            <person name="Leonard M."/>
            <person name="Grillari J."/>
            <person name="Tauch A."/>
            <person name="Goesmann A."/>
            <person name="Helk B."/>
            <person name="Mott J.E."/>
            <person name="Puhler A."/>
            <person name="Borth N."/>
        </authorList>
    </citation>
    <scope>NUCLEOTIDE SEQUENCE [LARGE SCALE GENOMIC DNA]</scope>
    <source>
        <strain evidence="10">17A/GY</strain>
    </source>
</reference>
<sequence length="607" mass="66448">MKSFPGLQGFLLLLFFMRTCADDWSAFRLQCTNHWFYLRIKATLFPNIFMDPDEVFLGIGCPVSTSWPNDIYDFTYRTYSCGIVNKVLHDVTLLQTKLTYISKNSTLRAEMPLSCVLHSHKQPQMASQGFDNTGLGTSEGGTSPGSHEREDTDGSVYQLLDGPSDVQRGVLQALGATQILNGIVILALGVFLGSLQYLSHQFRHVFFFTFYTGYPFWGAVFFISSGSLTVAAGRKPTRSLMENSFGMNIASATVAFVGTVFLSVHLALNTEEFKSCQSSHSPDLCICLGSSSNGLVSLMLILTLLELAVTISVSVMWCLGNISGSRKAISSPSKSAESGIPPDGSDSENPNTQLQVTTDLIHEKMDAENKSRADLALPNPQESPSAPDIELLEVSPAAEALPAKPAPPPPQQTWQTVLKSDLEFLGVTQILAGLVCLCFGTIFYSSVHISDFDDEVLLLYRTGYPFWGPVLFVLSGFLSVMSERKNTLYLARGSLGANIVSSIASGIGIIILILNLSHNSTYLKYCKDLNEDDGCFVTAFITEMVSMMLFLTMLAFCSAVLHTIYRIGEAFKSNKVTDDRLYEELNVYSPIYSELEDKGETSSPVGS</sequence>
<dbReference type="AlphaFoldDB" id="A0A061IBE7"/>
<evidence type="ECO:0000256" key="5">
    <source>
        <dbReference type="ARBA" id="ARBA00023136"/>
    </source>
</evidence>
<keyword evidence="3 7" id="KW-0812">Transmembrane</keyword>
<proteinExistence type="inferred from homology"/>
<accession>A0A061IBE7</accession>
<keyword evidence="5 7" id="KW-0472">Membrane</keyword>
<dbReference type="Proteomes" id="UP000030759">
    <property type="component" value="Unassembled WGS sequence"/>
</dbReference>
<dbReference type="GO" id="GO:0007166">
    <property type="term" value="P:cell surface receptor signaling pathway"/>
    <property type="evidence" value="ECO:0007669"/>
    <property type="project" value="TreeGrafter"/>
</dbReference>
<dbReference type="GO" id="GO:0009897">
    <property type="term" value="C:external side of plasma membrane"/>
    <property type="evidence" value="ECO:0007669"/>
    <property type="project" value="TreeGrafter"/>
</dbReference>
<evidence type="ECO:0000313" key="10">
    <source>
        <dbReference type="Proteomes" id="UP000030759"/>
    </source>
</evidence>
<feature type="region of interest" description="Disordered" evidence="6">
    <location>
        <begin position="125"/>
        <end position="153"/>
    </location>
</feature>
<feature type="region of interest" description="Disordered" evidence="6">
    <location>
        <begin position="325"/>
        <end position="352"/>
    </location>
</feature>